<comment type="caution">
    <text evidence="1">The sequence shown here is derived from an EMBL/GenBank/DDBJ whole genome shotgun (WGS) entry which is preliminary data.</text>
</comment>
<organism evidence="1 2">
    <name type="scientific">Antrihabitans spumae</name>
    <dbReference type="NCBI Taxonomy" id="3373370"/>
    <lineage>
        <taxon>Bacteria</taxon>
        <taxon>Bacillati</taxon>
        <taxon>Actinomycetota</taxon>
        <taxon>Actinomycetes</taxon>
        <taxon>Mycobacteriales</taxon>
        <taxon>Nocardiaceae</taxon>
        <taxon>Antrihabitans</taxon>
    </lineage>
</organism>
<dbReference type="EMBL" id="JBIMSO010000053">
    <property type="protein sequence ID" value="MFH5209335.1"/>
    <property type="molecule type" value="Genomic_DNA"/>
</dbReference>
<sequence length="116" mass="12639">MHRNRRDDRNTATRSEAFDLFGQSEPGNLQCPWRNVLIDRISDRPTASARASATRTAPSTIAASRNAAERRSLARAWTVWLSSVPSAPVSWPYCSALDSADVVNWLASTAAAPGLL</sequence>
<dbReference type="RefSeq" id="WP_395115077.1">
    <property type="nucleotide sequence ID" value="NZ_JBIMSO010000053.1"/>
</dbReference>
<reference evidence="1 2" key="1">
    <citation type="submission" date="2024-10" db="EMBL/GenBank/DDBJ databases">
        <authorList>
            <person name="Riesco R."/>
        </authorList>
    </citation>
    <scope>NUCLEOTIDE SEQUENCE [LARGE SCALE GENOMIC DNA]</scope>
    <source>
        <strain evidence="1 2">NCIMB 15449</strain>
    </source>
</reference>
<gene>
    <name evidence="1" type="ORF">ACHIPZ_14190</name>
</gene>
<name>A0ABW7JQU2_9NOCA</name>
<evidence type="ECO:0000313" key="2">
    <source>
        <dbReference type="Proteomes" id="UP001609175"/>
    </source>
</evidence>
<dbReference type="Proteomes" id="UP001609175">
    <property type="component" value="Unassembled WGS sequence"/>
</dbReference>
<proteinExistence type="predicted"/>
<protein>
    <submittedName>
        <fullName evidence="1">Uncharacterized protein</fullName>
    </submittedName>
</protein>
<evidence type="ECO:0000313" key="1">
    <source>
        <dbReference type="EMBL" id="MFH5209335.1"/>
    </source>
</evidence>
<accession>A0ABW7JQU2</accession>